<name>A0ABT2RMM9_9FIRM</name>
<sequence>MRLFRIYVDGALFYHPQLSKLAVTEAKVEEDAENIDSLTLSAPYNHPYLNAIKPMASVIVCKKGNETVFEGRALDDGSDFYNTHTWTCESALSYLKDSQQSPYNYKGSLRGLFEYFITEHNKTVEEQKQFTVGEVTVADNNDYVAYSCSEYSMTMDAIKDKLMKTHGGYLRLRYTADGKVLDYLADFTEASLQKVEYGKNLTDVKINQDHTERVTALIPLGAKVKTTDEEGNEVETDERVTIEAANDGKNYVFDEDAVKEIGWIWATEVWEDVTLSSNLLRKAKARISELAKGITSMELTIVDESDTGADIADIHARQYVYCSSPPHGIDGRYLCIQRTRDYLNPSGNTITIGASGIRLTAISAKQNQNLSTLEQDILGQTEKIENIFGKVEDITTAKMYRTELVVEGTSIFRDKGQMSRLSCRVLSWDKDITDTLPKSSFNWHRKSGNVETDADWDGLHKGMKSVTISTEDVFDNASFYCEVTI</sequence>
<proteinExistence type="predicted"/>
<feature type="domain" description="Ig-like" evidence="1">
    <location>
        <begin position="392"/>
        <end position="485"/>
    </location>
</feature>
<dbReference type="NCBIfam" id="TIGR01665">
    <property type="entry name" value="put_anti_recept"/>
    <property type="match status" value="1"/>
</dbReference>
<gene>
    <name evidence="2" type="ORF">OCV99_08340</name>
</gene>
<dbReference type="Proteomes" id="UP001652431">
    <property type="component" value="Unassembled WGS sequence"/>
</dbReference>
<dbReference type="PROSITE" id="PS50835">
    <property type="entry name" value="IG_LIKE"/>
    <property type="match status" value="1"/>
</dbReference>
<dbReference type="Pfam" id="PF06605">
    <property type="entry name" value="Prophage_tail"/>
    <property type="match status" value="1"/>
</dbReference>
<dbReference type="RefSeq" id="WP_158369675.1">
    <property type="nucleotide sequence ID" value="NZ_JAOQJU010000008.1"/>
</dbReference>
<keyword evidence="3" id="KW-1185">Reference proteome</keyword>
<evidence type="ECO:0000313" key="2">
    <source>
        <dbReference type="EMBL" id="MCU6686556.1"/>
    </source>
</evidence>
<dbReference type="InterPro" id="IPR010572">
    <property type="entry name" value="Tail_dom"/>
</dbReference>
<dbReference type="InterPro" id="IPR007119">
    <property type="entry name" value="Phage_tail_spike_N"/>
</dbReference>
<comment type="caution">
    <text evidence="2">The sequence shown here is derived from an EMBL/GenBank/DDBJ whole genome shotgun (WGS) entry which is preliminary data.</text>
</comment>
<evidence type="ECO:0000313" key="3">
    <source>
        <dbReference type="Proteomes" id="UP001652431"/>
    </source>
</evidence>
<dbReference type="InterPro" id="IPR007110">
    <property type="entry name" value="Ig-like_dom"/>
</dbReference>
<reference evidence="2 3" key="1">
    <citation type="journal article" date="2021" name="ISME Commun">
        <title>Automated analysis of genomic sequences facilitates high-throughput and comprehensive description of bacteria.</title>
        <authorList>
            <person name="Hitch T.C.A."/>
        </authorList>
    </citation>
    <scope>NUCLEOTIDE SEQUENCE [LARGE SCALE GENOMIC DNA]</scope>
    <source>
        <strain evidence="2 3">Sanger_03</strain>
    </source>
</reference>
<dbReference type="EMBL" id="JAOQJU010000008">
    <property type="protein sequence ID" value="MCU6686556.1"/>
    <property type="molecule type" value="Genomic_DNA"/>
</dbReference>
<evidence type="ECO:0000259" key="1">
    <source>
        <dbReference type="PROSITE" id="PS50835"/>
    </source>
</evidence>
<accession>A0ABT2RMM9</accession>
<protein>
    <submittedName>
        <fullName evidence="2">Phage tail protein</fullName>
    </submittedName>
</protein>
<organism evidence="2 3">
    <name type="scientific">Dorea acetigenes</name>
    <dbReference type="NCBI Taxonomy" id="2981787"/>
    <lineage>
        <taxon>Bacteria</taxon>
        <taxon>Bacillati</taxon>
        <taxon>Bacillota</taxon>
        <taxon>Clostridia</taxon>
        <taxon>Lachnospirales</taxon>
        <taxon>Lachnospiraceae</taxon>
        <taxon>Dorea</taxon>
    </lineage>
</organism>